<keyword evidence="2" id="KW-1133">Transmembrane helix</keyword>
<feature type="compositionally biased region" description="Polar residues" evidence="1">
    <location>
        <begin position="1"/>
        <end position="22"/>
    </location>
</feature>
<proteinExistence type="predicted"/>
<feature type="compositionally biased region" description="Low complexity" evidence="1">
    <location>
        <begin position="26"/>
        <end position="44"/>
    </location>
</feature>
<evidence type="ECO:0000256" key="2">
    <source>
        <dbReference type="SAM" id="Phobius"/>
    </source>
</evidence>
<sequence>PSTIKPNPTDKSSATEVHSNGKNDAPSTLSTPSTQSASSSDPSTIKPSPTDKSSASEVHSNGKNDAPSTLSTPPTQSVSSSDPSTIKPNPTDKSSATEVHSNGKNDAPSTLSTPSTQTASSSDPSAIKPSPADKSSASEVHSNGKNDASTTLSAQSVQSTPSTPSTPSTTIYSHFNPTANIPLPLRTNTQKSNNPMPTDYPSKIVTSDSSGSVPQDNSQLSLSLSPALAWESVVQDSTIPAAMTAQIKNDIANSLKISPDDVKILSIQCGDNGGVKVNIAIPSKYNNEFINLVNNKDSSLHHQSEFSQLYDSVEDDNSSSNSNNGKFVNANSGGSSNSGLIVGAVFGSAFLYVGATILAVRTYRKRKANSVNMDVERNWGSQSY</sequence>
<feature type="region of interest" description="Disordered" evidence="1">
    <location>
        <begin position="1"/>
        <end position="199"/>
    </location>
</feature>
<feature type="compositionally biased region" description="Polar residues" evidence="1">
    <location>
        <begin position="45"/>
        <end position="124"/>
    </location>
</feature>
<feature type="compositionally biased region" description="Polar residues" evidence="1">
    <location>
        <begin position="186"/>
        <end position="196"/>
    </location>
</feature>
<comment type="caution">
    <text evidence="3">The sequence shown here is derived from an EMBL/GenBank/DDBJ whole genome shotgun (WGS) entry which is preliminary data.</text>
</comment>
<dbReference type="Proteomes" id="UP000789901">
    <property type="component" value="Unassembled WGS sequence"/>
</dbReference>
<evidence type="ECO:0000313" key="4">
    <source>
        <dbReference type="Proteomes" id="UP000789901"/>
    </source>
</evidence>
<feature type="non-terminal residue" evidence="3">
    <location>
        <position position="1"/>
    </location>
</feature>
<organism evidence="3 4">
    <name type="scientific">Gigaspora margarita</name>
    <dbReference type="NCBI Taxonomy" id="4874"/>
    <lineage>
        <taxon>Eukaryota</taxon>
        <taxon>Fungi</taxon>
        <taxon>Fungi incertae sedis</taxon>
        <taxon>Mucoromycota</taxon>
        <taxon>Glomeromycotina</taxon>
        <taxon>Glomeromycetes</taxon>
        <taxon>Diversisporales</taxon>
        <taxon>Gigasporaceae</taxon>
        <taxon>Gigaspora</taxon>
    </lineage>
</organism>
<reference evidence="3 4" key="1">
    <citation type="submission" date="2021-06" db="EMBL/GenBank/DDBJ databases">
        <authorList>
            <person name="Kallberg Y."/>
            <person name="Tangrot J."/>
            <person name="Rosling A."/>
        </authorList>
    </citation>
    <scope>NUCLEOTIDE SEQUENCE [LARGE SCALE GENOMIC DNA]</scope>
    <source>
        <strain evidence="3 4">120-4 pot B 10/14</strain>
    </source>
</reference>
<evidence type="ECO:0000256" key="1">
    <source>
        <dbReference type="SAM" id="MobiDB-lite"/>
    </source>
</evidence>
<keyword evidence="4" id="KW-1185">Reference proteome</keyword>
<keyword evidence="2" id="KW-0472">Membrane</keyword>
<feature type="transmembrane region" description="Helical" evidence="2">
    <location>
        <begin position="339"/>
        <end position="360"/>
    </location>
</feature>
<name>A0ABN7V8B9_GIGMA</name>
<dbReference type="EMBL" id="CAJVQB010010815">
    <property type="protein sequence ID" value="CAG8743105.1"/>
    <property type="molecule type" value="Genomic_DNA"/>
</dbReference>
<feature type="compositionally biased region" description="Polar residues" evidence="1">
    <location>
        <begin position="133"/>
        <end position="158"/>
    </location>
</feature>
<accession>A0ABN7V8B9</accession>
<keyword evidence="2" id="KW-0812">Transmembrane</keyword>
<evidence type="ECO:0000313" key="3">
    <source>
        <dbReference type="EMBL" id="CAG8743105.1"/>
    </source>
</evidence>
<gene>
    <name evidence="3" type="ORF">GMARGA_LOCUS15596</name>
</gene>
<protein>
    <submittedName>
        <fullName evidence="3">28936_t:CDS:1</fullName>
    </submittedName>
</protein>
<feature type="compositionally biased region" description="Low complexity" evidence="1">
    <location>
        <begin position="159"/>
        <end position="170"/>
    </location>
</feature>